<comment type="caution">
    <text evidence="3">The sequence shown here is derived from an EMBL/GenBank/DDBJ whole genome shotgun (WGS) entry which is preliminary data.</text>
</comment>
<name>A0A2K3V192_9DEIO</name>
<reference evidence="3 4" key="1">
    <citation type="submission" date="2018-01" db="EMBL/GenBank/DDBJ databases">
        <title>Deinococcus koreensis sp. nov., a radiation-resistant bacterium isolated from river water.</title>
        <authorList>
            <person name="Choi A."/>
        </authorList>
    </citation>
    <scope>NUCLEOTIDE SEQUENCE [LARGE SCALE GENOMIC DNA]</scope>
    <source>
        <strain evidence="3 4">SJW1-2</strain>
    </source>
</reference>
<evidence type="ECO:0000256" key="2">
    <source>
        <dbReference type="SAM" id="MobiDB-lite"/>
    </source>
</evidence>
<feature type="coiled-coil region" evidence="1">
    <location>
        <begin position="77"/>
        <end position="104"/>
    </location>
</feature>
<feature type="region of interest" description="Disordered" evidence="2">
    <location>
        <begin position="186"/>
        <end position="211"/>
    </location>
</feature>
<dbReference type="RefSeq" id="WP_103312979.1">
    <property type="nucleotide sequence ID" value="NZ_PPPD01000001.1"/>
</dbReference>
<dbReference type="EMBL" id="PPPD01000001">
    <property type="protein sequence ID" value="PNY82547.1"/>
    <property type="molecule type" value="Genomic_DNA"/>
</dbReference>
<feature type="compositionally biased region" description="Basic and acidic residues" evidence="2">
    <location>
        <begin position="198"/>
        <end position="211"/>
    </location>
</feature>
<sequence length="211" mass="23550">MSAETVRPGREKVVNPAGFLATQDLKERGWTPALIARFLGEHDQTRPNGLRMGRRRLPPVKLYEEARVLEVERQDTFLAAQARAADAREKAERARETRARSREAALLAAAASYTPSIHPEPLRKGAVRKAREPYLAQLEAVAGHLGQQLAQEVGRLGAKDLELLEGLLRERLDLALSSVYPWYPAPGQTATATAPRGSEARPSDWREWDWD</sequence>
<protein>
    <submittedName>
        <fullName evidence="3">Uncharacterized protein</fullName>
    </submittedName>
</protein>
<dbReference type="AlphaFoldDB" id="A0A2K3V192"/>
<dbReference type="Proteomes" id="UP000236379">
    <property type="component" value="Unassembled WGS sequence"/>
</dbReference>
<keyword evidence="1" id="KW-0175">Coiled coil</keyword>
<organism evidence="3 4">
    <name type="scientific">Deinococcus koreensis</name>
    <dbReference type="NCBI Taxonomy" id="2054903"/>
    <lineage>
        <taxon>Bacteria</taxon>
        <taxon>Thermotogati</taxon>
        <taxon>Deinococcota</taxon>
        <taxon>Deinococci</taxon>
        <taxon>Deinococcales</taxon>
        <taxon>Deinococcaceae</taxon>
        <taxon>Deinococcus</taxon>
    </lineage>
</organism>
<accession>A0A2K3V192</accession>
<keyword evidence="4" id="KW-1185">Reference proteome</keyword>
<evidence type="ECO:0000256" key="1">
    <source>
        <dbReference type="SAM" id="Coils"/>
    </source>
</evidence>
<gene>
    <name evidence="3" type="ORF">CVO96_15375</name>
</gene>
<proteinExistence type="predicted"/>
<evidence type="ECO:0000313" key="3">
    <source>
        <dbReference type="EMBL" id="PNY82547.1"/>
    </source>
</evidence>
<evidence type="ECO:0000313" key="4">
    <source>
        <dbReference type="Proteomes" id="UP000236379"/>
    </source>
</evidence>
<dbReference type="OrthoDB" id="74111at2"/>